<keyword evidence="3" id="KW-1185">Reference proteome</keyword>
<evidence type="ECO:0000256" key="1">
    <source>
        <dbReference type="SAM" id="Phobius"/>
    </source>
</evidence>
<accession>A0AA39JEV8</accession>
<keyword evidence="1" id="KW-0812">Transmembrane</keyword>
<dbReference type="PROSITE" id="PS51257">
    <property type="entry name" value="PROKAR_LIPOPROTEIN"/>
    <property type="match status" value="1"/>
</dbReference>
<sequence length="249" mass="28137">MNLRTKLILQFNVLIIILIGCRAFYGQVIADGIEVRLAKATVCSWLRSLSTWGPIPSTRRRFPQLCSMFLSSDLHCDPGHRKGCGRSMAHIAGFHLFPHLHGCSVAYALSPETRRRLHYVGTLASAPVDRQTRQDKAPAGRSTCVIHRTRSHVSVNVLAQFSTFSRSNQFDMGARFAILLQCWREGNSFRQFNRPLLLLQPNGTWRLSIIVPFPGNRPITYLGLVKSNYRPGTELMNMLNLIFLASQRS</sequence>
<gene>
    <name evidence="2" type="ORF">EV421DRAFT_764448</name>
</gene>
<dbReference type="Proteomes" id="UP001175226">
    <property type="component" value="Unassembled WGS sequence"/>
</dbReference>
<dbReference type="AlphaFoldDB" id="A0AA39JEV8"/>
<protein>
    <submittedName>
        <fullName evidence="2">Uncharacterized protein</fullName>
    </submittedName>
</protein>
<reference evidence="2" key="1">
    <citation type="submission" date="2023-06" db="EMBL/GenBank/DDBJ databases">
        <authorList>
            <consortium name="Lawrence Berkeley National Laboratory"/>
            <person name="Ahrendt S."/>
            <person name="Sahu N."/>
            <person name="Indic B."/>
            <person name="Wong-Bajracharya J."/>
            <person name="Merenyi Z."/>
            <person name="Ke H.-M."/>
            <person name="Monk M."/>
            <person name="Kocsube S."/>
            <person name="Drula E."/>
            <person name="Lipzen A."/>
            <person name="Balint B."/>
            <person name="Henrissat B."/>
            <person name="Andreopoulos B."/>
            <person name="Martin F.M."/>
            <person name="Harder C.B."/>
            <person name="Rigling D."/>
            <person name="Ford K.L."/>
            <person name="Foster G.D."/>
            <person name="Pangilinan J."/>
            <person name="Papanicolaou A."/>
            <person name="Barry K."/>
            <person name="LaButti K."/>
            <person name="Viragh M."/>
            <person name="Koriabine M."/>
            <person name="Yan M."/>
            <person name="Riley R."/>
            <person name="Champramary S."/>
            <person name="Plett K.L."/>
            <person name="Tsai I.J."/>
            <person name="Slot J."/>
            <person name="Sipos G."/>
            <person name="Plett J."/>
            <person name="Nagy L.G."/>
            <person name="Grigoriev I.V."/>
        </authorList>
    </citation>
    <scope>NUCLEOTIDE SEQUENCE</scope>
    <source>
        <strain evidence="2">FPL87.14</strain>
    </source>
</reference>
<keyword evidence="1" id="KW-1133">Transmembrane helix</keyword>
<evidence type="ECO:0000313" key="2">
    <source>
        <dbReference type="EMBL" id="KAK0440802.1"/>
    </source>
</evidence>
<comment type="caution">
    <text evidence="2">The sequence shown here is derived from an EMBL/GenBank/DDBJ whole genome shotgun (WGS) entry which is preliminary data.</text>
</comment>
<evidence type="ECO:0000313" key="3">
    <source>
        <dbReference type="Proteomes" id="UP001175226"/>
    </source>
</evidence>
<name>A0AA39JEV8_9AGAR</name>
<organism evidence="2 3">
    <name type="scientific">Armillaria borealis</name>
    <dbReference type="NCBI Taxonomy" id="47425"/>
    <lineage>
        <taxon>Eukaryota</taxon>
        <taxon>Fungi</taxon>
        <taxon>Dikarya</taxon>
        <taxon>Basidiomycota</taxon>
        <taxon>Agaricomycotina</taxon>
        <taxon>Agaricomycetes</taxon>
        <taxon>Agaricomycetidae</taxon>
        <taxon>Agaricales</taxon>
        <taxon>Marasmiineae</taxon>
        <taxon>Physalacriaceae</taxon>
        <taxon>Armillaria</taxon>
    </lineage>
</organism>
<proteinExistence type="predicted"/>
<dbReference type="EMBL" id="JAUEPT010000032">
    <property type="protein sequence ID" value="KAK0440802.1"/>
    <property type="molecule type" value="Genomic_DNA"/>
</dbReference>
<keyword evidence="1" id="KW-0472">Membrane</keyword>
<feature type="transmembrane region" description="Helical" evidence="1">
    <location>
        <begin position="7"/>
        <end position="25"/>
    </location>
</feature>